<keyword evidence="1" id="KW-0547">Nucleotide-binding</keyword>
<organism evidence="7 8">
    <name type="scientific">Candidatus Amesbacteria bacterium GW2011_GWC1_47_15</name>
    <dbReference type="NCBI Taxonomy" id="1618364"/>
    <lineage>
        <taxon>Bacteria</taxon>
        <taxon>Candidatus Amesiibacteriota</taxon>
    </lineage>
</organism>
<evidence type="ECO:0000313" key="7">
    <source>
        <dbReference type="EMBL" id="KKU64801.1"/>
    </source>
</evidence>
<proteinExistence type="predicted"/>
<dbReference type="InterPro" id="IPR017953">
    <property type="entry name" value="Carbohydrate_kinase_pred_CS"/>
</dbReference>
<feature type="non-terminal residue" evidence="7">
    <location>
        <position position="1"/>
    </location>
</feature>
<evidence type="ECO:0000256" key="4">
    <source>
        <dbReference type="ARBA" id="ARBA00023027"/>
    </source>
</evidence>
<dbReference type="Gene3D" id="3.40.1190.20">
    <property type="match status" value="1"/>
</dbReference>
<dbReference type="PROSITE" id="PS51383">
    <property type="entry name" value="YJEF_C_3"/>
    <property type="match status" value="1"/>
</dbReference>
<keyword evidence="4" id="KW-0520">NAD</keyword>
<dbReference type="STRING" id="1618364.UX86_C0004G0001"/>
<dbReference type="Pfam" id="PF01256">
    <property type="entry name" value="Carb_kinase"/>
    <property type="match status" value="1"/>
</dbReference>
<dbReference type="Proteomes" id="UP000034502">
    <property type="component" value="Unassembled WGS sequence"/>
</dbReference>
<dbReference type="GO" id="GO:0005524">
    <property type="term" value="F:ATP binding"/>
    <property type="evidence" value="ECO:0007669"/>
    <property type="project" value="UniProtKB-KW"/>
</dbReference>
<dbReference type="PROSITE" id="PS01050">
    <property type="entry name" value="YJEF_C_2"/>
    <property type="match status" value="1"/>
</dbReference>
<dbReference type="EMBL" id="LCNU01000004">
    <property type="protein sequence ID" value="KKU64801.1"/>
    <property type="molecule type" value="Genomic_DNA"/>
</dbReference>
<evidence type="ECO:0000259" key="6">
    <source>
        <dbReference type="PROSITE" id="PS51383"/>
    </source>
</evidence>
<dbReference type="PANTHER" id="PTHR12592">
    <property type="entry name" value="ATP-DEPENDENT (S)-NAD(P)H-HYDRATE DEHYDRATASE FAMILY MEMBER"/>
    <property type="match status" value="1"/>
</dbReference>
<dbReference type="InterPro" id="IPR000631">
    <property type="entry name" value="CARKD"/>
</dbReference>
<evidence type="ECO:0000256" key="3">
    <source>
        <dbReference type="ARBA" id="ARBA00022857"/>
    </source>
</evidence>
<dbReference type="AlphaFoldDB" id="A0A0G1S5Z2"/>
<dbReference type="GO" id="GO:0016836">
    <property type="term" value="F:hydro-lyase activity"/>
    <property type="evidence" value="ECO:0007669"/>
    <property type="project" value="InterPro"/>
</dbReference>
<keyword evidence="3" id="KW-0521">NADP</keyword>
<keyword evidence="2" id="KW-0067">ATP-binding</keyword>
<dbReference type="PANTHER" id="PTHR12592:SF0">
    <property type="entry name" value="ATP-DEPENDENT (S)-NAD(P)H-HYDRATE DEHYDRATASE"/>
    <property type="match status" value="1"/>
</dbReference>
<dbReference type="PATRIC" id="fig|1618364.3.peg.140"/>
<dbReference type="InterPro" id="IPR029056">
    <property type="entry name" value="Ribokinase-like"/>
</dbReference>
<evidence type="ECO:0000256" key="2">
    <source>
        <dbReference type="ARBA" id="ARBA00022840"/>
    </source>
</evidence>
<sequence length="230" mass="24774">ATPEEDRTTANKARLFSKLKSVIWIPRSELDKFILKSDAVLIGPGMMRYAREGQAGEGGVYDDAGTETKMLTHYLLGKHPDKRWVIDGGSLQVMDADRIPKGAILTPNKREMQLLSGEGSEVRYLEEMAKKYSCVIVGKGAVGYATDGQTTYEITGGNAGLTKGGTGDVLAGVIAGLAAKNEPLLAAAAGTYLVKKTAESLFERVGYAYNADDLAENVFEVYKNLIDSDK</sequence>
<evidence type="ECO:0000313" key="8">
    <source>
        <dbReference type="Proteomes" id="UP000034502"/>
    </source>
</evidence>
<name>A0A0G1S5Z2_9BACT</name>
<gene>
    <name evidence="7" type="ORF">UX86_C0004G0001</name>
</gene>
<evidence type="ECO:0000256" key="1">
    <source>
        <dbReference type="ARBA" id="ARBA00022741"/>
    </source>
</evidence>
<dbReference type="GO" id="GO:0110051">
    <property type="term" value="P:metabolite repair"/>
    <property type="evidence" value="ECO:0007669"/>
    <property type="project" value="TreeGrafter"/>
</dbReference>
<dbReference type="CDD" id="cd01171">
    <property type="entry name" value="YXKO-related"/>
    <property type="match status" value="1"/>
</dbReference>
<feature type="domain" description="YjeF C-terminal" evidence="6">
    <location>
        <begin position="1"/>
        <end position="225"/>
    </location>
</feature>
<comment type="caution">
    <text evidence="7">The sequence shown here is derived from an EMBL/GenBank/DDBJ whole genome shotgun (WGS) entry which is preliminary data.</text>
</comment>
<accession>A0A0G1S5Z2</accession>
<evidence type="ECO:0000256" key="5">
    <source>
        <dbReference type="ARBA" id="ARBA00023239"/>
    </source>
</evidence>
<keyword evidence="5" id="KW-0456">Lyase</keyword>
<dbReference type="SUPFAM" id="SSF53613">
    <property type="entry name" value="Ribokinase-like"/>
    <property type="match status" value="1"/>
</dbReference>
<reference evidence="7 8" key="1">
    <citation type="journal article" date="2015" name="Nature">
        <title>rRNA introns, odd ribosomes, and small enigmatic genomes across a large radiation of phyla.</title>
        <authorList>
            <person name="Brown C.T."/>
            <person name="Hug L.A."/>
            <person name="Thomas B.C."/>
            <person name="Sharon I."/>
            <person name="Castelle C.J."/>
            <person name="Singh A."/>
            <person name="Wilkins M.J."/>
            <person name="Williams K.H."/>
            <person name="Banfield J.F."/>
        </authorList>
    </citation>
    <scope>NUCLEOTIDE SEQUENCE [LARGE SCALE GENOMIC DNA]</scope>
</reference>
<protein>
    <recommendedName>
        <fullName evidence="6">YjeF C-terminal domain-containing protein</fullName>
    </recommendedName>
</protein>